<dbReference type="RefSeq" id="WP_009205796.1">
    <property type="nucleotide sequence ID" value="NC_022357.1"/>
</dbReference>
<dbReference type="EMBL" id="AP013066">
    <property type="protein sequence ID" value="BAN35249.1"/>
    <property type="molecule type" value="Genomic_DNA"/>
</dbReference>
<dbReference type="STRING" id="1163617.SCD_n01426"/>
<dbReference type="PANTHER" id="PTHR42951">
    <property type="entry name" value="METALLO-BETA-LACTAMASE DOMAIN-CONTAINING"/>
    <property type="match status" value="1"/>
</dbReference>
<accession>S6AKZ1</accession>
<dbReference type="KEGG" id="sdr:SCD_n01426"/>
<organism evidence="3 4">
    <name type="scientific">Sulfuricella denitrificans (strain DSM 22764 / NBRC 105220 / skB26)</name>
    <dbReference type="NCBI Taxonomy" id="1163617"/>
    <lineage>
        <taxon>Bacteria</taxon>
        <taxon>Pseudomonadati</taxon>
        <taxon>Pseudomonadota</taxon>
        <taxon>Betaproteobacteria</taxon>
        <taxon>Nitrosomonadales</taxon>
        <taxon>Sulfuricellaceae</taxon>
        <taxon>Sulfuricella</taxon>
    </lineage>
</organism>
<dbReference type="Pfam" id="PF00753">
    <property type="entry name" value="Lactamase_B"/>
    <property type="match status" value="1"/>
</dbReference>
<reference evidence="3 4" key="1">
    <citation type="journal article" date="2012" name="Appl. Environ. Microbiol.">
        <title>Draft genome sequence of a psychrotolerant sulfur-oxidizing bacterium, Sulfuricella denitrificans skB26, and proteomic insights into cold adaptation.</title>
        <authorList>
            <person name="Watanabe T."/>
            <person name="Kojima H."/>
            <person name="Fukui M."/>
        </authorList>
    </citation>
    <scope>NUCLEOTIDE SEQUENCE [LARGE SCALE GENOMIC DNA]</scope>
    <source>
        <strain evidence="4">skB26</strain>
    </source>
</reference>
<dbReference type="Proteomes" id="UP000015559">
    <property type="component" value="Chromosome"/>
</dbReference>
<dbReference type="SUPFAM" id="SSF56281">
    <property type="entry name" value="Metallo-hydrolase/oxidoreductase"/>
    <property type="match status" value="1"/>
</dbReference>
<evidence type="ECO:0000256" key="1">
    <source>
        <dbReference type="ARBA" id="ARBA00005250"/>
    </source>
</evidence>
<dbReference type="GO" id="GO:0017001">
    <property type="term" value="P:antibiotic catabolic process"/>
    <property type="evidence" value="ECO:0007669"/>
    <property type="project" value="UniProtKB-ARBA"/>
</dbReference>
<protein>
    <submittedName>
        <fullName evidence="3">SoxH like protein</fullName>
    </submittedName>
</protein>
<dbReference type="eggNOG" id="COG0491">
    <property type="taxonomic scope" value="Bacteria"/>
</dbReference>
<dbReference type="InterPro" id="IPR036866">
    <property type="entry name" value="RibonucZ/Hydroxyglut_hydro"/>
</dbReference>
<gene>
    <name evidence="3" type="primary">soxH</name>
    <name evidence="3" type="ORF">SCD_n01426</name>
</gene>
<proteinExistence type="inferred from homology"/>
<keyword evidence="4" id="KW-1185">Reference proteome</keyword>
<name>S6AKZ1_SULDS</name>
<evidence type="ECO:0000259" key="2">
    <source>
        <dbReference type="SMART" id="SM00849"/>
    </source>
</evidence>
<dbReference type="PANTHER" id="PTHR42951:SF4">
    <property type="entry name" value="ACYL-COENZYME A THIOESTERASE MBLAC2"/>
    <property type="match status" value="1"/>
</dbReference>
<dbReference type="InterPro" id="IPR050855">
    <property type="entry name" value="NDM-1-like"/>
</dbReference>
<comment type="similarity">
    <text evidence="1">Belongs to the metallo-beta-lactamase superfamily. Class-B beta-lactamase family.</text>
</comment>
<dbReference type="AlphaFoldDB" id="S6AKZ1"/>
<dbReference type="InterPro" id="IPR001279">
    <property type="entry name" value="Metallo-B-lactamas"/>
</dbReference>
<evidence type="ECO:0000313" key="4">
    <source>
        <dbReference type="Proteomes" id="UP000015559"/>
    </source>
</evidence>
<dbReference type="SMART" id="SM00849">
    <property type="entry name" value="Lactamase_B"/>
    <property type="match status" value="1"/>
</dbReference>
<feature type="domain" description="Metallo-beta-lactamase" evidence="2">
    <location>
        <begin position="72"/>
        <end position="257"/>
    </location>
</feature>
<dbReference type="Gene3D" id="3.60.15.10">
    <property type="entry name" value="Ribonuclease Z/Hydroxyacylglutathione hydrolase-like"/>
    <property type="match status" value="1"/>
</dbReference>
<evidence type="ECO:0000313" key="3">
    <source>
        <dbReference type="EMBL" id="BAN35249.1"/>
    </source>
</evidence>
<dbReference type="HOGENOM" id="CLU_056342_0_1_4"/>
<dbReference type="CDD" id="cd16282">
    <property type="entry name" value="metallo-hydrolase-like_MBL-fold"/>
    <property type="match status" value="1"/>
</dbReference>
<sequence length="327" mass="36376">MRNLIKSADPKVMKLHPLTNMRGRLIGLFLFVSCMAMGSAFALTLTPVKVAPDVYAFIGDTGGRTYENYGMNANTGFIVTTGGVVVIDSGAGYLAAQAMHRAIKQVTRQPVKYVVNTGGQDHRWLGNGYFREQGAEIIAARPARADMEQRAGMQLDALRVDLKERLDGTQPVYPDRLFEQRETLRLGGTEIQLQFFSGGHTPGDSVVWLPKQKVLFSGDLVYVDRLLGVLPFSNSRNWLASFEQMEKLKPNKIVPGHGKVCDLDLAQRDTRDYLRLLRGHMQKAYDSGADLQTAIDSLDQKAFSRLQNYETLKGGNASRVYLEIEAE</sequence>